<evidence type="ECO:0000256" key="8">
    <source>
        <dbReference type="ARBA" id="ARBA00023144"/>
    </source>
</evidence>
<dbReference type="NCBIfam" id="TIGR00131">
    <property type="entry name" value="gal_kin"/>
    <property type="match status" value="1"/>
</dbReference>
<protein>
    <recommendedName>
        <fullName evidence="10">Galactokinase</fullName>
        <ecNumber evidence="10">2.7.1.6</ecNumber>
    </recommendedName>
</protein>
<accession>A0A6P1D5W5</accession>
<sequence>MPDDDFDDAIATWVAPGRVNIIGEHTDYNDGFVLPIALPMTVACGARRRADNRVVVRSRQRPGERIDRAPSSLDTARDGVPGWARYPIGVVAEFVRRGYPAGGVELRIDGRVPIGAGLSSSAALCCSVAVALRDLFDVTVSERELIELTRAAENNYVGVPTGILDQSAALLCTAGNALFLDVQRFGRAEPDAYEQIPFDLGAHGLELLVVDTGYPHRLADGAYAERRAQCAAAAADLGVRSLREIAALDELDRLEDSVLRRRARHVVGENARVLGAVAVLRADTDPRRIGSMLTASHTSLRDDFEVSTPALDAAVAAALSAGAHGARLVGGGFGGSVIALVDHDDIGHVTAAVRDRFARRGFAEPRTFTVVPSAGAHRIR</sequence>
<keyword evidence="2 14" id="KW-0808">Transferase</keyword>
<keyword evidence="7" id="KW-0460">Magnesium</keyword>
<dbReference type="PIRSF" id="PIRSF000530">
    <property type="entry name" value="Galactokinase"/>
    <property type="match status" value="1"/>
</dbReference>
<evidence type="ECO:0000259" key="13">
    <source>
        <dbReference type="Pfam" id="PF10509"/>
    </source>
</evidence>
<keyword evidence="9" id="KW-0119">Carbohydrate metabolism</keyword>
<dbReference type="InterPro" id="IPR006206">
    <property type="entry name" value="Mevalonate/galactokinase"/>
</dbReference>
<dbReference type="InterPro" id="IPR020568">
    <property type="entry name" value="Ribosomal_Su5_D2-typ_SF"/>
</dbReference>
<dbReference type="InterPro" id="IPR036554">
    <property type="entry name" value="GHMP_kinase_C_sf"/>
</dbReference>
<organism evidence="14 16">
    <name type="scientific">Nocardia cyriacigeorgica</name>
    <dbReference type="NCBI Taxonomy" id="135487"/>
    <lineage>
        <taxon>Bacteria</taxon>
        <taxon>Bacillati</taxon>
        <taxon>Actinomycetota</taxon>
        <taxon>Actinomycetes</taxon>
        <taxon>Mycobacteriales</taxon>
        <taxon>Nocardiaceae</taxon>
        <taxon>Nocardia</taxon>
    </lineage>
</organism>
<keyword evidence="8" id="KW-0299">Galactose metabolism</keyword>
<evidence type="ECO:0000259" key="11">
    <source>
        <dbReference type="Pfam" id="PF00288"/>
    </source>
</evidence>
<comment type="caution">
    <text evidence="14">The sequence shown here is derived from an EMBL/GenBank/DDBJ whole genome shotgun (WGS) entry which is preliminary data.</text>
</comment>
<dbReference type="SUPFAM" id="SSF55060">
    <property type="entry name" value="GHMP Kinase, C-terminal domain"/>
    <property type="match status" value="1"/>
</dbReference>
<feature type="domain" description="GHMP kinase C-terminal" evidence="12">
    <location>
        <begin position="284"/>
        <end position="357"/>
    </location>
</feature>
<dbReference type="SUPFAM" id="SSF54211">
    <property type="entry name" value="Ribosomal protein S5 domain 2-like"/>
    <property type="match status" value="1"/>
</dbReference>
<keyword evidence="6" id="KW-0067">ATP-binding</keyword>
<dbReference type="PROSITE" id="PS00106">
    <property type="entry name" value="GALACTOKINASE"/>
    <property type="match status" value="1"/>
</dbReference>
<dbReference type="GO" id="GO:0004335">
    <property type="term" value="F:galactokinase activity"/>
    <property type="evidence" value="ECO:0007669"/>
    <property type="project" value="UniProtKB-UniRule"/>
</dbReference>
<dbReference type="Proteomes" id="UP000468928">
    <property type="component" value="Unassembled WGS sequence"/>
</dbReference>
<keyword evidence="3" id="KW-0479">Metal-binding</keyword>
<dbReference type="EC" id="2.7.1.6" evidence="10"/>
<evidence type="ECO:0000256" key="10">
    <source>
        <dbReference type="NCBIfam" id="TIGR00131"/>
    </source>
</evidence>
<dbReference type="PRINTS" id="PR00959">
    <property type="entry name" value="MEVGALKINASE"/>
</dbReference>
<evidence type="ECO:0000256" key="3">
    <source>
        <dbReference type="ARBA" id="ARBA00022723"/>
    </source>
</evidence>
<dbReference type="InterPro" id="IPR019539">
    <property type="entry name" value="GalKase_N"/>
</dbReference>
<dbReference type="InterPro" id="IPR013750">
    <property type="entry name" value="GHMP_kinase_C_dom"/>
</dbReference>
<evidence type="ECO:0000313" key="14">
    <source>
        <dbReference type="EMBL" id="NEW44273.1"/>
    </source>
</evidence>
<name>A0A6P1D5W5_9NOCA</name>
<dbReference type="FunFam" id="3.30.70.890:FF:000001">
    <property type="entry name" value="Galactokinase"/>
    <property type="match status" value="1"/>
</dbReference>
<gene>
    <name evidence="14" type="primary">galK</name>
    <name evidence="14" type="ORF">GV789_07340</name>
    <name evidence="15" type="ORF">GV794_06245</name>
</gene>
<dbReference type="AlphaFoldDB" id="A0A6P1D5W5"/>
<dbReference type="GO" id="GO:0005829">
    <property type="term" value="C:cytosol"/>
    <property type="evidence" value="ECO:0007669"/>
    <property type="project" value="TreeGrafter"/>
</dbReference>
<evidence type="ECO:0000313" key="17">
    <source>
        <dbReference type="Proteomes" id="UP000470876"/>
    </source>
</evidence>
<dbReference type="Pfam" id="PF00288">
    <property type="entry name" value="GHMP_kinases_N"/>
    <property type="match status" value="1"/>
</dbReference>
<dbReference type="PRINTS" id="PR00473">
    <property type="entry name" value="GALCTOKINASE"/>
</dbReference>
<evidence type="ECO:0000259" key="12">
    <source>
        <dbReference type="Pfam" id="PF08544"/>
    </source>
</evidence>
<dbReference type="InterPro" id="IPR006203">
    <property type="entry name" value="GHMP_knse_ATP-bd_CS"/>
</dbReference>
<dbReference type="Gene3D" id="3.30.70.890">
    <property type="entry name" value="GHMP kinase, C-terminal domain"/>
    <property type="match status" value="1"/>
</dbReference>
<reference evidence="16 17" key="1">
    <citation type="submission" date="2020-01" db="EMBL/GenBank/DDBJ databases">
        <title>Genetics and antimicrobial susceptibilities of Nocardia species isolated from the soil; a comparison with species isolated from humans.</title>
        <authorList>
            <person name="Carrasco G."/>
            <person name="Monzon S."/>
            <person name="Sansegundo M."/>
            <person name="Garcia E."/>
            <person name="Garrido N."/>
            <person name="Medina M.J."/>
            <person name="Villalon P."/>
            <person name="Ramirez-Arocha A.C."/>
            <person name="Jimenez P."/>
            <person name="Cuesta I."/>
            <person name="Valdezate S."/>
        </authorList>
    </citation>
    <scope>NUCLEOTIDE SEQUENCE [LARGE SCALE GENOMIC DNA]</scope>
    <source>
        <strain evidence="14 16">CNM20110639</strain>
        <strain evidence="15 17">CNM20110649</strain>
    </source>
</reference>
<evidence type="ECO:0000256" key="5">
    <source>
        <dbReference type="ARBA" id="ARBA00022777"/>
    </source>
</evidence>
<dbReference type="GO" id="GO:0046872">
    <property type="term" value="F:metal ion binding"/>
    <property type="evidence" value="ECO:0007669"/>
    <property type="project" value="UniProtKB-KW"/>
</dbReference>
<evidence type="ECO:0000313" key="15">
    <source>
        <dbReference type="EMBL" id="NEW55259.1"/>
    </source>
</evidence>
<evidence type="ECO:0000256" key="7">
    <source>
        <dbReference type="ARBA" id="ARBA00022842"/>
    </source>
</evidence>
<dbReference type="GO" id="GO:0006012">
    <property type="term" value="P:galactose metabolic process"/>
    <property type="evidence" value="ECO:0007669"/>
    <property type="project" value="UniProtKB-UniRule"/>
</dbReference>
<evidence type="ECO:0000256" key="4">
    <source>
        <dbReference type="ARBA" id="ARBA00022741"/>
    </source>
</evidence>
<dbReference type="InterPro" id="IPR006204">
    <property type="entry name" value="GHMP_kinase_N_dom"/>
</dbReference>
<proteinExistence type="inferred from homology"/>
<evidence type="ECO:0000313" key="16">
    <source>
        <dbReference type="Proteomes" id="UP000468928"/>
    </source>
</evidence>
<evidence type="ECO:0000256" key="9">
    <source>
        <dbReference type="ARBA" id="ARBA00023277"/>
    </source>
</evidence>
<dbReference type="EMBL" id="JAAGUX010000007">
    <property type="protein sequence ID" value="NEW55259.1"/>
    <property type="molecule type" value="Genomic_DNA"/>
</dbReference>
<dbReference type="InterPro" id="IPR019741">
    <property type="entry name" value="Galactokinase_CS"/>
</dbReference>
<evidence type="ECO:0000256" key="2">
    <source>
        <dbReference type="ARBA" id="ARBA00022679"/>
    </source>
</evidence>
<comment type="similarity">
    <text evidence="1">Belongs to the GHMP kinase family. GalK subfamily.</text>
</comment>
<evidence type="ECO:0000256" key="1">
    <source>
        <dbReference type="ARBA" id="ARBA00006566"/>
    </source>
</evidence>
<keyword evidence="17" id="KW-1185">Reference proteome</keyword>
<dbReference type="Gene3D" id="3.30.230.10">
    <property type="match status" value="1"/>
</dbReference>
<dbReference type="RefSeq" id="WP_163824560.1">
    <property type="nucleotide sequence ID" value="NZ_JAAGUX010000007.1"/>
</dbReference>
<keyword evidence="4" id="KW-0547">Nucleotide-binding</keyword>
<dbReference type="Pfam" id="PF08544">
    <property type="entry name" value="GHMP_kinases_C"/>
    <property type="match status" value="1"/>
</dbReference>
<dbReference type="PANTHER" id="PTHR10457">
    <property type="entry name" value="MEVALONATE KINASE/GALACTOKINASE"/>
    <property type="match status" value="1"/>
</dbReference>
<evidence type="ECO:0000256" key="6">
    <source>
        <dbReference type="ARBA" id="ARBA00022840"/>
    </source>
</evidence>
<keyword evidence="5 14" id="KW-0418">Kinase</keyword>
<dbReference type="GO" id="GO:0005524">
    <property type="term" value="F:ATP binding"/>
    <property type="evidence" value="ECO:0007669"/>
    <property type="project" value="UniProtKB-UniRule"/>
</dbReference>
<dbReference type="Proteomes" id="UP000470876">
    <property type="component" value="Unassembled WGS sequence"/>
</dbReference>
<dbReference type="InterPro" id="IPR014721">
    <property type="entry name" value="Ribsml_uS5_D2-typ_fold_subgr"/>
</dbReference>
<feature type="domain" description="GHMP kinase N-terminal" evidence="11">
    <location>
        <begin position="91"/>
        <end position="171"/>
    </location>
</feature>
<feature type="domain" description="Galactokinase N-terminal" evidence="13">
    <location>
        <begin position="6"/>
        <end position="47"/>
    </location>
</feature>
<dbReference type="PANTHER" id="PTHR10457:SF7">
    <property type="entry name" value="GALACTOKINASE-RELATED"/>
    <property type="match status" value="1"/>
</dbReference>
<dbReference type="Pfam" id="PF10509">
    <property type="entry name" value="GalKase_gal_bdg"/>
    <property type="match status" value="1"/>
</dbReference>
<dbReference type="InterPro" id="IPR000705">
    <property type="entry name" value="Galactokinase"/>
</dbReference>
<dbReference type="EMBL" id="JAAGUZ010000015">
    <property type="protein sequence ID" value="NEW44273.1"/>
    <property type="molecule type" value="Genomic_DNA"/>
</dbReference>
<dbReference type="PROSITE" id="PS00627">
    <property type="entry name" value="GHMP_KINASES_ATP"/>
    <property type="match status" value="1"/>
</dbReference>